<proteinExistence type="predicted"/>
<feature type="transmembrane region" description="Helical" evidence="1">
    <location>
        <begin position="138"/>
        <end position="156"/>
    </location>
</feature>
<keyword evidence="1" id="KW-1133">Transmembrane helix</keyword>
<dbReference type="Proteomes" id="UP001208689">
    <property type="component" value="Chromosome"/>
</dbReference>
<accession>A0ABY6HRQ0</accession>
<protein>
    <recommendedName>
        <fullName evidence="4">Metal-dependent hydrolase</fullName>
    </recommendedName>
</protein>
<evidence type="ECO:0000313" key="2">
    <source>
        <dbReference type="EMBL" id="UYP46185.1"/>
    </source>
</evidence>
<feature type="transmembrane region" description="Helical" evidence="1">
    <location>
        <begin position="30"/>
        <end position="52"/>
    </location>
</feature>
<evidence type="ECO:0008006" key="4">
    <source>
        <dbReference type="Google" id="ProtNLM"/>
    </source>
</evidence>
<keyword evidence="3" id="KW-1185">Reference proteome</keyword>
<sequence length="157" mass="18728">MQSPTHILTGIFLYKLIIALFPTLPTMWLVIITSILAFLSHGLIDAIAVMTYHPYKANWEDKFFKIYHIVFVYILTGVLVIYFLIPYWWVMIFALLPDLIDWYTLRPIWHHDPVIHPKIDLFRDKFFHWLPDLKEERWAVLVEFFLLLVLGIGITLL</sequence>
<keyword evidence="1" id="KW-0472">Membrane</keyword>
<evidence type="ECO:0000313" key="3">
    <source>
        <dbReference type="Proteomes" id="UP001208689"/>
    </source>
</evidence>
<reference evidence="2" key="1">
    <citation type="submission" date="2022-09" db="EMBL/GenBank/DDBJ databases">
        <title>Actin cytoskeleton and complex cell architecture in an #Asgard archaeon.</title>
        <authorList>
            <person name="Ponce Toledo R.I."/>
            <person name="Schleper C."/>
            <person name="Rodrigues Oliveira T."/>
            <person name="Wollweber F."/>
            <person name="Xu J."/>
            <person name="Rittmann S."/>
            <person name="Klingl A."/>
            <person name="Pilhofer M."/>
        </authorList>
    </citation>
    <scope>NUCLEOTIDE SEQUENCE</scope>
    <source>
        <strain evidence="2">B-35</strain>
    </source>
</reference>
<feature type="transmembrane region" description="Helical" evidence="1">
    <location>
        <begin position="64"/>
        <end position="89"/>
    </location>
</feature>
<organism evidence="2 3">
    <name type="scientific">Candidatus Lokiarchaeum ossiferum</name>
    <dbReference type="NCBI Taxonomy" id="2951803"/>
    <lineage>
        <taxon>Archaea</taxon>
        <taxon>Promethearchaeati</taxon>
        <taxon>Promethearchaeota</taxon>
        <taxon>Promethearchaeia</taxon>
        <taxon>Promethearchaeales</taxon>
        <taxon>Promethearchaeaceae</taxon>
        <taxon>Candidatus Lokiarchaeum</taxon>
    </lineage>
</organism>
<gene>
    <name evidence="2" type="ORF">NEF87_002470</name>
</gene>
<feature type="transmembrane region" description="Helical" evidence="1">
    <location>
        <begin position="7"/>
        <end position="24"/>
    </location>
</feature>
<evidence type="ECO:0000256" key="1">
    <source>
        <dbReference type="SAM" id="Phobius"/>
    </source>
</evidence>
<dbReference type="EMBL" id="CP104013">
    <property type="protein sequence ID" value="UYP46185.1"/>
    <property type="molecule type" value="Genomic_DNA"/>
</dbReference>
<name>A0ABY6HRQ0_9ARCH</name>
<keyword evidence="1" id="KW-0812">Transmembrane</keyword>